<dbReference type="Pfam" id="PF00078">
    <property type="entry name" value="RVT_1"/>
    <property type="match status" value="1"/>
</dbReference>
<dbReference type="InterPro" id="IPR041588">
    <property type="entry name" value="Integrase_H2C2"/>
</dbReference>
<dbReference type="EC" id="3.1.26.4" evidence="2"/>
<dbReference type="PROSITE" id="PS50994">
    <property type="entry name" value="INTEGRASE"/>
    <property type="match status" value="1"/>
</dbReference>
<accession>A0ABR3NE79</accession>
<gene>
    <name evidence="7" type="ORF">QQF64_027866</name>
</gene>
<dbReference type="InterPro" id="IPR036397">
    <property type="entry name" value="RNaseH_sf"/>
</dbReference>
<dbReference type="CDD" id="cd09274">
    <property type="entry name" value="RNase_HI_RT_Ty3"/>
    <property type="match status" value="1"/>
</dbReference>
<dbReference type="PANTHER" id="PTHR37984">
    <property type="entry name" value="PROTEIN CBG26694"/>
    <property type="match status" value="1"/>
</dbReference>
<dbReference type="Pfam" id="PF00665">
    <property type="entry name" value="rve"/>
    <property type="match status" value="1"/>
</dbReference>
<feature type="domain" description="Integrase catalytic" evidence="6">
    <location>
        <begin position="1611"/>
        <end position="1769"/>
    </location>
</feature>
<dbReference type="InterPro" id="IPR043128">
    <property type="entry name" value="Rev_trsase/Diguanyl_cyclase"/>
</dbReference>
<proteinExistence type="inferred from homology"/>
<dbReference type="InterPro" id="IPR041577">
    <property type="entry name" value="RT_RNaseH_2"/>
</dbReference>
<dbReference type="EMBL" id="JAYMGO010000005">
    <property type="protein sequence ID" value="KAL1275052.1"/>
    <property type="molecule type" value="Genomic_DNA"/>
</dbReference>
<dbReference type="InterPro" id="IPR012337">
    <property type="entry name" value="RNaseH-like_sf"/>
</dbReference>
<dbReference type="PANTHER" id="PTHR37984:SF15">
    <property type="entry name" value="INTEGRASE CATALYTIC DOMAIN-CONTAINING PROTEIN"/>
    <property type="match status" value="1"/>
</dbReference>
<dbReference type="Gene3D" id="3.30.420.10">
    <property type="entry name" value="Ribonuclease H-like superfamily/Ribonuclease H"/>
    <property type="match status" value="1"/>
</dbReference>
<comment type="caution">
    <text evidence="7">The sequence shown here is derived from an EMBL/GenBank/DDBJ whole genome shotgun (WGS) entry which is preliminary data.</text>
</comment>
<dbReference type="Gene3D" id="3.10.10.10">
    <property type="entry name" value="HIV Type 1 Reverse Transcriptase, subunit A, domain 1"/>
    <property type="match status" value="1"/>
</dbReference>
<evidence type="ECO:0000256" key="4">
    <source>
        <dbReference type="SAM" id="MobiDB-lite"/>
    </source>
</evidence>
<dbReference type="InterPro" id="IPR050951">
    <property type="entry name" value="Retrovirus_Pol_polyprotein"/>
</dbReference>
<dbReference type="Proteomes" id="UP001558613">
    <property type="component" value="Unassembled WGS sequence"/>
</dbReference>
<dbReference type="Gene3D" id="3.10.20.370">
    <property type="match status" value="1"/>
</dbReference>
<dbReference type="Pfam" id="PF17919">
    <property type="entry name" value="RT_RNaseH_2"/>
    <property type="match status" value="1"/>
</dbReference>
<dbReference type="Pfam" id="PF17921">
    <property type="entry name" value="Integrase_H2C2"/>
    <property type="match status" value="1"/>
</dbReference>
<comment type="similarity">
    <text evidence="1">Belongs to the beta type-B retroviral polymerase family. HERV class-II K(HML-2) pol subfamily.</text>
</comment>
<dbReference type="InterPro" id="IPR001584">
    <property type="entry name" value="Integrase_cat-core"/>
</dbReference>
<evidence type="ECO:0000313" key="7">
    <source>
        <dbReference type="EMBL" id="KAL1275052.1"/>
    </source>
</evidence>
<keyword evidence="8" id="KW-1185">Reference proteome</keyword>
<evidence type="ECO:0000256" key="2">
    <source>
        <dbReference type="ARBA" id="ARBA00012180"/>
    </source>
</evidence>
<dbReference type="PROSITE" id="PS50878">
    <property type="entry name" value="RT_POL"/>
    <property type="match status" value="1"/>
</dbReference>
<evidence type="ECO:0000259" key="6">
    <source>
        <dbReference type="PROSITE" id="PS50994"/>
    </source>
</evidence>
<name>A0ABR3NE79_9TELE</name>
<evidence type="ECO:0000313" key="8">
    <source>
        <dbReference type="Proteomes" id="UP001558613"/>
    </source>
</evidence>
<protein>
    <recommendedName>
        <fullName evidence="3">Gypsy retrotransposon integrase-like protein 1</fullName>
        <ecNumber evidence="2">3.1.26.4</ecNumber>
    </recommendedName>
</protein>
<dbReference type="CDD" id="cd01647">
    <property type="entry name" value="RT_LTR"/>
    <property type="match status" value="1"/>
</dbReference>
<dbReference type="Gene3D" id="3.30.70.270">
    <property type="match status" value="2"/>
</dbReference>
<evidence type="ECO:0000256" key="3">
    <source>
        <dbReference type="ARBA" id="ARBA00039658"/>
    </source>
</evidence>
<dbReference type="InterPro" id="IPR000477">
    <property type="entry name" value="RT_dom"/>
</dbReference>
<feature type="domain" description="Reverse transcriptase" evidence="5">
    <location>
        <begin position="950"/>
        <end position="1129"/>
    </location>
</feature>
<sequence>MASKPVTAGRKLLSHMTLQMDIFCLLALTTILLLEIDWMLETLTMGKEEREEVQSPPILPHTSRLLFQPVPSVLELLHKIGAVTFQDSTDQPQPITGGCRLRGTISVPWIQQDGRSRQPGVKKRIVSCLPVVNSKMYNMSTPVLGRGRVLTITDGVVKPKENDQTYNVDMLYSQEGENVKCGAGFTPAPISDDSRLQITELIEELGSQIGDSILDRLLADRSPSLEHHTNPSAVKSELASTTLDLSRLNLIVRSDNREPPIFRGDGTDKHSVHEWIELMDVYLQKCDCPKAEHSSEVLNHLLGRAKNIVKVGLKSNPSPDKVVSPEVIYKILLRYFSESPESCLPLADFYSTLPHARESPVDYWVRLNNAAEIADKHLQKQGSHMKNISQEVAMMFIRNCPDDGLSNVFRYKPVTKWTSAEVQEAIDEHQREFRTKKLHSRSLPDRSFQVTTIAVSPAETTAVENTAVNTAAYIPSTQTSKPETTTAPPHTALTDTGTLERVLSMLERVLERTNVQAAPDRSQLHSWSRPSRCRVCDAGKLTHPHWRGGSAGEEIETLQEDASSLYESTCRSVTSDDVVLFQNVTQLGRADSLFYTDVLVNDAVPLKALLDSGSMACTISEFAESRLLDAGLSLDLCEMQANVMLVGCGGIQVAPKCMYQLKMRVYEYKVSVPTLVVTGQRDELILGTNVLKFILSQLKQNPTYWRVVNKPESTQDAEIEQFLDVLSGLNRWRGDEMPDVIGTAKVVQAVTLLPRQEHLVWAKLPPTAPISEGSAVLIEPTKSPTHKKDIIVGRVVVSMTADRWVPVRILNPHDKPITLKKNSKVANVSPCVALEDLEADVERSFETVKSQSQAVQDGTLDPDFHDTLLKMGLSDLDIDSCEVSSQWKSQLLRLVQKYEHVFSKHKLDCGRAKDFVHRIHLSDNRPFRLPYRRVPPGHYQKLRQVLSEMEERDIIRKSSSEWASPLVLVWKKSGDLRVCVDYRWLNSRTTKDAHPLPHQADCLAALGGNALFSAMDLTSGFYNIAMSEEDKKMTAFTTPLGLYEFNRLPQGLCNSPASFMRLMMSIFGDQNFLTLLCYLDDLLVMAPCEEKALERLEMVFERLGAHGLKLAPKKCYFLRRSVKFLGHVVNEDGVATDPDKIAAITAVTEKDLMMDDGVSPSPKKIKSFLGMVMYYQRFIPNCSRIAKPLFTLTAATKGKKGCLRGGAVFKKLCSSDWTKECALSFEQLKSAILNSVVLAHPDFTQPFILSTDASLDGIGAVLSQVPVGESKARPIAFASKALTRAQSNYPAHRLEFLALKWSVCDKFSHWLKGHPFTVWTDNNPLTYILTKPKLDACEQRWVAKLAPYTFDIQYIPGAKNVVADALSRQPFVSSSVSHRLVAEPYNCLLGQSELIKEETVQDSFRLSANNQYAEHPIEQCSLSSDQVSAVFEAHTKWEMGAEGRVISWLTQETHQMMPAGQNPLPVYSLEELREKQEGDPVLSRVLLYVCRGRRPSRRERAKESYKTLKLLKQWDRLKLLDGILYRVRKDPVTKFTRYQFMVPESLVSEVLRGVHDEAGHQGQGRTLSLARQRFSWVGLESNARDYVRCCQRCVVSKTPEPEGRAPLESIRTVCPLELVCIDFWSAEDSSGKSVDVLVVTDHFTKMANAFLCKNQSASQVARQLWDKFFCVYGFPQRIHSDQGANFESRLIKELLQIAGIQKSRTTAYHPMGNGQVERFNRTLGNMIRALPPRTKQDWPQMLQTLTFAYNSTAHESTGFAPFFLMFGRIPRLPVDLMFQSVDRDNNFADYDQYVRKLKDNLKEAMLIAQANNTASQQRQTDYYNKDVKGRDIEEGDYVLLANKGERGRRKLADKWDSTLHVVVSVDTRCHTYRVRNTRTHQEKVVHRNLLLRANFLPVEETEEQISDESNTDYETDESMIDATGSEDAGNGIDGPVHLPACPFSGTPHSSVDDRAREPSSSASLDHALDESVPERENLETIQCSEPELSDMEVEEIERDVSESLPSDRVLEAIIPPPPEIAHPTLTRQDTKLSPHLPGEFCENAWREDSVVNVNILIVSHVFQYWNCYISMADIKIEITVKWNDGWMQCILGNSHGASMRGQLLLVVWSKQMVAIVSVGYARVEKVKQTLGE</sequence>
<dbReference type="SUPFAM" id="SSF53098">
    <property type="entry name" value="Ribonuclease H-like"/>
    <property type="match status" value="1"/>
</dbReference>
<feature type="region of interest" description="Disordered" evidence="4">
    <location>
        <begin position="1940"/>
        <end position="1978"/>
    </location>
</feature>
<dbReference type="SUPFAM" id="SSF56672">
    <property type="entry name" value="DNA/RNA polymerases"/>
    <property type="match status" value="1"/>
</dbReference>
<dbReference type="Gene3D" id="1.10.340.70">
    <property type="match status" value="1"/>
</dbReference>
<reference evidence="7 8" key="1">
    <citation type="submission" date="2023-09" db="EMBL/GenBank/DDBJ databases">
        <authorList>
            <person name="Wang M."/>
        </authorList>
    </citation>
    <scope>NUCLEOTIDE SEQUENCE [LARGE SCALE GENOMIC DNA]</scope>
    <source>
        <strain evidence="7">GT-2023</strain>
        <tissue evidence="7">Liver</tissue>
    </source>
</reference>
<evidence type="ECO:0000259" key="5">
    <source>
        <dbReference type="PROSITE" id="PS50878"/>
    </source>
</evidence>
<organism evidence="7 8">
    <name type="scientific">Cirrhinus molitorella</name>
    <name type="common">mud carp</name>
    <dbReference type="NCBI Taxonomy" id="172907"/>
    <lineage>
        <taxon>Eukaryota</taxon>
        <taxon>Metazoa</taxon>
        <taxon>Chordata</taxon>
        <taxon>Craniata</taxon>
        <taxon>Vertebrata</taxon>
        <taxon>Euteleostomi</taxon>
        <taxon>Actinopterygii</taxon>
        <taxon>Neopterygii</taxon>
        <taxon>Teleostei</taxon>
        <taxon>Ostariophysi</taxon>
        <taxon>Cypriniformes</taxon>
        <taxon>Cyprinidae</taxon>
        <taxon>Labeoninae</taxon>
        <taxon>Labeonini</taxon>
        <taxon>Cirrhinus</taxon>
    </lineage>
</organism>
<evidence type="ECO:0000256" key="1">
    <source>
        <dbReference type="ARBA" id="ARBA00010879"/>
    </source>
</evidence>
<feature type="compositionally biased region" description="Basic and acidic residues" evidence="4">
    <location>
        <begin position="1966"/>
        <end position="1978"/>
    </location>
</feature>
<dbReference type="InterPro" id="IPR043502">
    <property type="entry name" value="DNA/RNA_pol_sf"/>
</dbReference>